<dbReference type="EMBL" id="JACYTR010000021">
    <property type="protein sequence ID" value="MBD8526381.1"/>
    <property type="molecule type" value="Genomic_DNA"/>
</dbReference>
<evidence type="ECO:0000313" key="3">
    <source>
        <dbReference type="EMBL" id="MBD8526381.1"/>
    </source>
</evidence>
<reference evidence="3 4" key="1">
    <citation type="submission" date="2020-09" db="EMBL/GenBank/DDBJ databases">
        <title>Pseudoxanthomonas sp. CAU 1598 isolated from sand of Yaerae Beach.</title>
        <authorList>
            <person name="Kim W."/>
        </authorList>
    </citation>
    <scope>NUCLEOTIDE SEQUENCE [LARGE SCALE GENOMIC DNA]</scope>
    <source>
        <strain evidence="3 4">CAU 1598</strain>
    </source>
</reference>
<dbReference type="InterPro" id="IPR001296">
    <property type="entry name" value="Glyco_trans_1"/>
</dbReference>
<dbReference type="Pfam" id="PF00534">
    <property type="entry name" value="Glycos_transf_1"/>
    <property type="match status" value="1"/>
</dbReference>
<dbReference type="PANTHER" id="PTHR45947">
    <property type="entry name" value="SULFOQUINOVOSYL TRANSFERASE SQD2"/>
    <property type="match status" value="1"/>
</dbReference>
<protein>
    <submittedName>
        <fullName evidence="3">Glycosyltransferase family 1 protein</fullName>
    </submittedName>
</protein>
<feature type="domain" description="Glycosyltransferase subfamily 4-like N-terminal" evidence="2">
    <location>
        <begin position="14"/>
        <end position="181"/>
    </location>
</feature>
<comment type="caution">
    <text evidence="3">The sequence shown here is derived from an EMBL/GenBank/DDBJ whole genome shotgun (WGS) entry which is preliminary data.</text>
</comment>
<dbReference type="CDD" id="cd03814">
    <property type="entry name" value="GT4-like"/>
    <property type="match status" value="1"/>
</dbReference>
<dbReference type="PANTHER" id="PTHR45947:SF3">
    <property type="entry name" value="SULFOQUINOVOSYL TRANSFERASE SQD2"/>
    <property type="match status" value="1"/>
</dbReference>
<name>A0AAW3ZK54_9GAMM</name>
<dbReference type="Proteomes" id="UP000613768">
    <property type="component" value="Unassembled WGS sequence"/>
</dbReference>
<evidence type="ECO:0000259" key="1">
    <source>
        <dbReference type="Pfam" id="PF00534"/>
    </source>
</evidence>
<dbReference type="Pfam" id="PF13439">
    <property type="entry name" value="Glyco_transf_4"/>
    <property type="match status" value="1"/>
</dbReference>
<dbReference type="AlphaFoldDB" id="A0AAW3ZK54"/>
<sequence length="380" mass="42343">MHLAMVSETYPPEVNGVALTVANLRRHLQQDGHRVSLVRPRQSADAATPEAAEDALLVGGLPIPRYPGLRFGLPAGRALRQHWRAQRPDAIYVATEGPLGWSALRIARELGIPVASGLHTRFDDYMRRYGFGWLSPVALSWMRRFHNRAQATLVPTAELRRFLSNRGFQRVHELGRAVDCQLFDPRRRDPALRREWGATETEPVVIHVGRIAAEKNLPLLVQSVRAIQQQQPRARCVMVGDGPERHALQQANPDFLFAGVQRGEDLARHYASADLFLFPSQSETFGNVTLEAMASGVSLLAFDYGAAKAYIESELSGITLPLHDEAGFVEQACRLAANSELRQQLAEAARRRVADSDPRSLARQFLQLMSDLPRLEEAMA</sequence>
<dbReference type="Gene3D" id="3.40.50.2000">
    <property type="entry name" value="Glycogen Phosphorylase B"/>
    <property type="match status" value="2"/>
</dbReference>
<dbReference type="GO" id="GO:0016757">
    <property type="term" value="F:glycosyltransferase activity"/>
    <property type="evidence" value="ECO:0007669"/>
    <property type="project" value="InterPro"/>
</dbReference>
<proteinExistence type="predicted"/>
<dbReference type="RefSeq" id="WP_192029799.1">
    <property type="nucleotide sequence ID" value="NZ_JACYTR010000021.1"/>
</dbReference>
<dbReference type="InterPro" id="IPR028098">
    <property type="entry name" value="Glyco_trans_4-like_N"/>
</dbReference>
<dbReference type="InterPro" id="IPR050194">
    <property type="entry name" value="Glycosyltransferase_grp1"/>
</dbReference>
<organism evidence="3 4">
    <name type="scientific">Pseudomarimonas arenosa</name>
    <dbReference type="NCBI Taxonomy" id="2774145"/>
    <lineage>
        <taxon>Bacteria</taxon>
        <taxon>Pseudomonadati</taxon>
        <taxon>Pseudomonadota</taxon>
        <taxon>Gammaproteobacteria</taxon>
        <taxon>Lysobacterales</taxon>
        <taxon>Lysobacteraceae</taxon>
        <taxon>Pseudomarimonas</taxon>
    </lineage>
</organism>
<dbReference type="SUPFAM" id="SSF53756">
    <property type="entry name" value="UDP-Glycosyltransferase/glycogen phosphorylase"/>
    <property type="match status" value="1"/>
</dbReference>
<keyword evidence="4" id="KW-1185">Reference proteome</keyword>
<accession>A0AAW3ZK54</accession>
<gene>
    <name evidence="3" type="ORF">IFO71_11595</name>
</gene>
<evidence type="ECO:0000313" key="4">
    <source>
        <dbReference type="Proteomes" id="UP000613768"/>
    </source>
</evidence>
<feature type="domain" description="Glycosyl transferase family 1" evidence="1">
    <location>
        <begin position="192"/>
        <end position="352"/>
    </location>
</feature>
<evidence type="ECO:0000259" key="2">
    <source>
        <dbReference type="Pfam" id="PF13439"/>
    </source>
</evidence>